<dbReference type="AlphaFoldDB" id="A0A368Y2W8"/>
<gene>
    <name evidence="11" type="ORF">DES41_103180</name>
</gene>
<name>A0A368Y2W8_9BURK</name>
<dbReference type="EMBL" id="QPJK01000003">
    <property type="protein sequence ID" value="RCW72574.1"/>
    <property type="molecule type" value="Genomic_DNA"/>
</dbReference>
<evidence type="ECO:0000256" key="5">
    <source>
        <dbReference type="ARBA" id="ARBA00022676"/>
    </source>
</evidence>
<sequence length="500" mass="54355">MRLPRASGILLHPTSLPGPHGAGDLGPAAYHFVDWLATAGQKLWQILPLGGVGPGNSPYMSPSAFAGNVLLVDLAALADQGWLPAGALARPPAFDALRIDFAAMVPWRMALLAQAAQAFATDASPAQRAAHEAFCAEHAAWLEDYALFMALSEAHPGGDWADWPAPLARRVPAALAEAAAQHAARIAFWRFVQWQFFVQWRQLKAYANAKGVAIVGDAPIFIAPQSAEVWARQDLFELQPDGRLSVVAGVPPDYFSATGQRWGNPLYRWSAHAAEGYAWWTARIRHTFALVDVVRIDHFRGFAAHWEIPASEPTAIHGRWVEGPGAALFEAIAAALGPLPIIAEDLGIITPDVDALRRGADLPGMRVLQFAFDGKAENPYLPHHYEAATVVYTGTHDNDTTRGWWATASAAERVQAAAYMGQEPEQLTPVVHWALIRLAWASVADTAIAPLQDVLGLATEHRMNLPGEGEGHWAWRFGWDMVRPGHAEQLATLTRLYGRG</sequence>
<dbReference type="Proteomes" id="UP000252884">
    <property type="component" value="Unassembled WGS sequence"/>
</dbReference>
<reference evidence="11 12" key="1">
    <citation type="submission" date="2018-07" db="EMBL/GenBank/DDBJ databases">
        <title>Genomic Encyclopedia of Type Strains, Phase IV (KMG-IV): sequencing the most valuable type-strain genomes for metagenomic binning, comparative biology and taxonomic classification.</title>
        <authorList>
            <person name="Goeker M."/>
        </authorList>
    </citation>
    <scope>NUCLEOTIDE SEQUENCE [LARGE SCALE GENOMIC DNA]</scope>
    <source>
        <strain evidence="11 12">DSM 21634</strain>
    </source>
</reference>
<dbReference type="Pfam" id="PF02446">
    <property type="entry name" value="Glyco_hydro_77"/>
    <property type="match status" value="1"/>
</dbReference>
<evidence type="ECO:0000313" key="12">
    <source>
        <dbReference type="Proteomes" id="UP000252884"/>
    </source>
</evidence>
<evidence type="ECO:0000256" key="1">
    <source>
        <dbReference type="ARBA" id="ARBA00000439"/>
    </source>
</evidence>
<evidence type="ECO:0000256" key="10">
    <source>
        <dbReference type="RuleBase" id="RU361207"/>
    </source>
</evidence>
<comment type="similarity">
    <text evidence="2 10">Belongs to the disproportionating enzyme family.</text>
</comment>
<dbReference type="PANTHER" id="PTHR32438">
    <property type="entry name" value="4-ALPHA-GLUCANOTRANSFERASE DPE1, CHLOROPLASTIC/AMYLOPLASTIC"/>
    <property type="match status" value="1"/>
</dbReference>
<evidence type="ECO:0000256" key="9">
    <source>
        <dbReference type="ARBA" id="ARBA00031501"/>
    </source>
</evidence>
<dbReference type="EC" id="2.4.1.25" evidence="3 10"/>
<comment type="caution">
    <text evidence="11">The sequence shown here is derived from an EMBL/GenBank/DDBJ whole genome shotgun (WGS) entry which is preliminary data.</text>
</comment>
<dbReference type="InterPro" id="IPR017853">
    <property type="entry name" value="GH"/>
</dbReference>
<accession>A0A368Y2W8</accession>
<dbReference type="InterPro" id="IPR003385">
    <property type="entry name" value="Glyco_hydro_77"/>
</dbReference>
<dbReference type="GO" id="GO:0004134">
    <property type="term" value="F:4-alpha-glucanotransferase activity"/>
    <property type="evidence" value="ECO:0007669"/>
    <property type="project" value="UniProtKB-EC"/>
</dbReference>
<dbReference type="RefSeq" id="WP_114467994.1">
    <property type="nucleotide sequence ID" value="NZ_QPJK01000003.1"/>
</dbReference>
<dbReference type="Gene3D" id="3.20.20.80">
    <property type="entry name" value="Glycosidases"/>
    <property type="match status" value="1"/>
</dbReference>
<dbReference type="PANTHER" id="PTHR32438:SF5">
    <property type="entry name" value="4-ALPHA-GLUCANOTRANSFERASE DPE1, CHLOROPLASTIC_AMYLOPLASTIC"/>
    <property type="match status" value="1"/>
</dbReference>
<organism evidence="11 12">
    <name type="scientific">Pseudorhodoferax soli</name>
    <dbReference type="NCBI Taxonomy" id="545864"/>
    <lineage>
        <taxon>Bacteria</taxon>
        <taxon>Pseudomonadati</taxon>
        <taxon>Pseudomonadota</taxon>
        <taxon>Betaproteobacteria</taxon>
        <taxon>Burkholderiales</taxon>
        <taxon>Comamonadaceae</taxon>
    </lineage>
</organism>
<comment type="catalytic activity">
    <reaction evidence="1 10">
        <text>Transfers a segment of a (1-&gt;4)-alpha-D-glucan to a new position in an acceptor, which may be glucose or a (1-&gt;4)-alpha-D-glucan.</text>
        <dbReference type="EC" id="2.4.1.25"/>
    </reaction>
</comment>
<evidence type="ECO:0000256" key="3">
    <source>
        <dbReference type="ARBA" id="ARBA00012560"/>
    </source>
</evidence>
<dbReference type="NCBIfam" id="TIGR00217">
    <property type="entry name" value="malQ"/>
    <property type="match status" value="1"/>
</dbReference>
<keyword evidence="6 10" id="KW-0808">Transferase</keyword>
<keyword evidence="7 10" id="KW-0119">Carbohydrate metabolism</keyword>
<dbReference type="SUPFAM" id="SSF51445">
    <property type="entry name" value="(Trans)glycosidases"/>
    <property type="match status" value="1"/>
</dbReference>
<proteinExistence type="inferred from homology"/>
<evidence type="ECO:0000256" key="6">
    <source>
        <dbReference type="ARBA" id="ARBA00022679"/>
    </source>
</evidence>
<keyword evidence="12" id="KW-1185">Reference proteome</keyword>
<evidence type="ECO:0000256" key="7">
    <source>
        <dbReference type="ARBA" id="ARBA00023277"/>
    </source>
</evidence>
<dbReference type="NCBIfam" id="NF011080">
    <property type="entry name" value="PRK14508.1-3"/>
    <property type="match status" value="1"/>
</dbReference>
<dbReference type="GO" id="GO:0005975">
    <property type="term" value="P:carbohydrate metabolic process"/>
    <property type="evidence" value="ECO:0007669"/>
    <property type="project" value="InterPro"/>
</dbReference>
<evidence type="ECO:0000256" key="2">
    <source>
        <dbReference type="ARBA" id="ARBA00005684"/>
    </source>
</evidence>
<keyword evidence="5 10" id="KW-0328">Glycosyltransferase</keyword>
<evidence type="ECO:0000313" key="11">
    <source>
        <dbReference type="EMBL" id="RCW72574.1"/>
    </source>
</evidence>
<protein>
    <recommendedName>
        <fullName evidence="4 10">4-alpha-glucanotransferase</fullName>
        <ecNumber evidence="3 10">2.4.1.25</ecNumber>
    </recommendedName>
    <alternativeName>
        <fullName evidence="8 10">Amylomaltase</fullName>
    </alternativeName>
    <alternativeName>
        <fullName evidence="9 10">Disproportionating enzyme</fullName>
    </alternativeName>
</protein>
<evidence type="ECO:0000256" key="8">
    <source>
        <dbReference type="ARBA" id="ARBA00031423"/>
    </source>
</evidence>
<evidence type="ECO:0000256" key="4">
    <source>
        <dbReference type="ARBA" id="ARBA00020295"/>
    </source>
</evidence>
<dbReference type="OrthoDB" id="9761577at2"/>